<feature type="domain" description="Biotin carboxylation" evidence="4">
    <location>
        <begin position="1"/>
        <end position="62"/>
    </location>
</feature>
<evidence type="ECO:0000313" key="6">
    <source>
        <dbReference type="Proteomes" id="UP000243686"/>
    </source>
</evidence>
<dbReference type="PANTHER" id="PTHR43778:SF2">
    <property type="entry name" value="PYRUVATE CARBOXYLASE, MITOCHONDRIAL"/>
    <property type="match status" value="1"/>
</dbReference>
<accession>A0A1S8WN08</accession>
<dbReference type="SUPFAM" id="SSF52440">
    <property type="entry name" value="PreATP-grasp domain"/>
    <property type="match status" value="1"/>
</dbReference>
<keyword evidence="1" id="KW-0436">Ligase</keyword>
<evidence type="ECO:0000313" key="5">
    <source>
        <dbReference type="EMBL" id="OON15805.1"/>
    </source>
</evidence>
<dbReference type="GO" id="GO:0005737">
    <property type="term" value="C:cytoplasm"/>
    <property type="evidence" value="ECO:0007669"/>
    <property type="project" value="TreeGrafter"/>
</dbReference>
<dbReference type="Gene3D" id="3.40.50.20">
    <property type="match status" value="1"/>
</dbReference>
<evidence type="ECO:0000256" key="2">
    <source>
        <dbReference type="ARBA" id="ARBA00022741"/>
    </source>
</evidence>
<dbReference type="GO" id="GO:0004736">
    <property type="term" value="F:pyruvate carboxylase activity"/>
    <property type="evidence" value="ECO:0007669"/>
    <property type="project" value="TreeGrafter"/>
</dbReference>
<evidence type="ECO:0000256" key="1">
    <source>
        <dbReference type="ARBA" id="ARBA00022598"/>
    </source>
</evidence>
<keyword evidence="6" id="KW-1185">Reference proteome</keyword>
<evidence type="ECO:0000256" key="3">
    <source>
        <dbReference type="ARBA" id="ARBA00022840"/>
    </source>
</evidence>
<dbReference type="PROSITE" id="PS50979">
    <property type="entry name" value="BC"/>
    <property type="match status" value="1"/>
</dbReference>
<dbReference type="InterPro" id="IPR011764">
    <property type="entry name" value="Biotin_carboxylation_dom"/>
</dbReference>
<keyword evidence="2" id="KW-0547">Nucleotide-binding</keyword>
<keyword evidence="3" id="KW-0067">ATP-binding</keyword>
<name>A0A1S8WN08_OPIVI</name>
<dbReference type="GO" id="GO:0005524">
    <property type="term" value="F:ATP binding"/>
    <property type="evidence" value="ECO:0007669"/>
    <property type="project" value="UniProtKB-KW"/>
</dbReference>
<protein>
    <recommendedName>
        <fullName evidence="4">Biotin carboxylation domain-containing protein</fullName>
    </recommendedName>
</protein>
<gene>
    <name evidence="5" type="ORF">X801_08388</name>
</gene>
<sequence>EIAVRVFRACSELGIRTVAVYSEQDRLLLHRQKSDESYLIGEGLAPVDAYLNIPEIISVAKQ</sequence>
<proteinExistence type="predicted"/>
<dbReference type="InterPro" id="IPR055268">
    <property type="entry name" value="PCB-like"/>
</dbReference>
<dbReference type="InterPro" id="IPR016185">
    <property type="entry name" value="PreATP-grasp_dom_sf"/>
</dbReference>
<dbReference type="Pfam" id="PF00289">
    <property type="entry name" value="Biotin_carb_N"/>
    <property type="match status" value="1"/>
</dbReference>
<feature type="non-terminal residue" evidence="5">
    <location>
        <position position="1"/>
    </location>
</feature>
<organism evidence="5 6">
    <name type="scientific">Opisthorchis viverrini</name>
    <name type="common">Southeast Asian liver fluke</name>
    <dbReference type="NCBI Taxonomy" id="6198"/>
    <lineage>
        <taxon>Eukaryota</taxon>
        <taxon>Metazoa</taxon>
        <taxon>Spiralia</taxon>
        <taxon>Lophotrochozoa</taxon>
        <taxon>Platyhelminthes</taxon>
        <taxon>Trematoda</taxon>
        <taxon>Digenea</taxon>
        <taxon>Opisthorchiida</taxon>
        <taxon>Opisthorchiata</taxon>
        <taxon>Opisthorchiidae</taxon>
        <taxon>Opisthorchis</taxon>
    </lineage>
</organism>
<dbReference type="GO" id="GO:0006094">
    <property type="term" value="P:gluconeogenesis"/>
    <property type="evidence" value="ECO:0007669"/>
    <property type="project" value="TreeGrafter"/>
</dbReference>
<dbReference type="AlphaFoldDB" id="A0A1S8WN08"/>
<dbReference type="InterPro" id="IPR005481">
    <property type="entry name" value="BC-like_N"/>
</dbReference>
<dbReference type="PANTHER" id="PTHR43778">
    <property type="entry name" value="PYRUVATE CARBOXYLASE"/>
    <property type="match status" value="1"/>
</dbReference>
<reference evidence="5 6" key="1">
    <citation type="submission" date="2015-03" db="EMBL/GenBank/DDBJ databases">
        <title>Draft genome of the nematode, Opisthorchis viverrini.</title>
        <authorList>
            <person name="Mitreva M."/>
        </authorList>
    </citation>
    <scope>NUCLEOTIDE SEQUENCE [LARGE SCALE GENOMIC DNA]</scope>
    <source>
        <strain evidence="5">Khon Kaen</strain>
    </source>
</reference>
<evidence type="ECO:0000259" key="4">
    <source>
        <dbReference type="PROSITE" id="PS50979"/>
    </source>
</evidence>
<dbReference type="Proteomes" id="UP000243686">
    <property type="component" value="Unassembled WGS sequence"/>
</dbReference>
<dbReference type="EMBL" id="KV901251">
    <property type="protein sequence ID" value="OON15805.1"/>
    <property type="molecule type" value="Genomic_DNA"/>
</dbReference>